<dbReference type="EMBL" id="ASPP01028109">
    <property type="protein sequence ID" value="ETO05454.1"/>
    <property type="molecule type" value="Genomic_DNA"/>
</dbReference>
<evidence type="ECO:0000256" key="1">
    <source>
        <dbReference type="SAM" id="Phobius"/>
    </source>
</evidence>
<gene>
    <name evidence="2" type="ORF">RFI_31941</name>
</gene>
<feature type="transmembrane region" description="Helical" evidence="1">
    <location>
        <begin position="652"/>
        <end position="673"/>
    </location>
</feature>
<feature type="transmembrane region" description="Helical" evidence="1">
    <location>
        <begin position="737"/>
        <end position="756"/>
    </location>
</feature>
<accession>X6LV26</accession>
<keyword evidence="3" id="KW-1185">Reference proteome</keyword>
<sequence>MTSNVYYNYSSNCIDSFEILSLYGKYSHNLIIAGNSLTPGKYYVFKQVVTSRQGSQQGYAFAQVYVKYSPVVTLFEISTPGTSGNVNNSLISLMNRTEIFIQGITIANDTTNSGSASLVHSQLITALYYSVSSNQGQTLTYPIYTGFAPLIPNVTYSSGAITIYGCLRDMYGAAHVSKKRTYSKRHYPINIHSVVGALGQRPANASELTCYTNIINTVDTYLKKYYLVDSNSTWQSLVSIEQLIRVIHGYVKIRRQESTIYALTHQLAAFTFSNYSSALLCQIGSLHLHDTYTILALEANLATFSETLLGFITKGVISSNDTAACTIIGYIRHIFYKYLAFKENCFQQVIDRISQTKLKKKKKHKKKKKKICPTQIYKPNENRYDIQVIKQQAIVRIDFIQHSGIQTCEFPSGVSLNAIVVLYNNVDVTLSDSSPLLLKTYYDSTDEISQAETECVWYQLQSLHWSDNECTLALLDGNHTIACHCTTMQDAYGIASRTSTPLKAYQYYTETAAVVGLLLSLLFVFLFASIIYSSVYHHQYYKLSLKGVEVIQSRVTLIAIIIFCSLAGLSCCYLDLHFFTTHLQSVKVISEHSFLSISGKYFLSEIWQLEYVAILYSVIVHNWTYVYHYGCSINTHCHQCFSMDAHHTIRNILLLVISAWTVINISITSAITVDSKTHTRHDVAVYVQDCTKIACIVYVAVGVALLFYQFRCLATFKQYFDTGKFDIDMAVCTWKRLNWLPLILFLWLVANLFLFYDLSAHKNFENTYCHHFFLASYFGLKCLDVIVLYFFIHLYKPTEGWIFITRETKSKRMIATKTLTISAKVTKENDDKIMEVLAPPLKVALRDPSLLKKAGVGQRMRRQSMAAPTSISSIKPVPAAITVQRIRSHMSEEKQDLEEESRSIAESLRLSYVQKNFLFLFDYLPYTLNKYAFVT</sequence>
<proteinExistence type="predicted"/>
<keyword evidence="1" id="KW-0812">Transmembrane</keyword>
<dbReference type="AlphaFoldDB" id="X6LV26"/>
<protein>
    <submittedName>
        <fullName evidence="2">Uncharacterized protein</fullName>
    </submittedName>
</protein>
<feature type="transmembrane region" description="Helical" evidence="1">
    <location>
        <begin position="771"/>
        <end position="792"/>
    </location>
</feature>
<feature type="transmembrane region" description="Helical" evidence="1">
    <location>
        <begin position="512"/>
        <end position="535"/>
    </location>
</feature>
<name>X6LV26_RETFI</name>
<evidence type="ECO:0000313" key="3">
    <source>
        <dbReference type="Proteomes" id="UP000023152"/>
    </source>
</evidence>
<evidence type="ECO:0000313" key="2">
    <source>
        <dbReference type="EMBL" id="ETO05454.1"/>
    </source>
</evidence>
<keyword evidence="1" id="KW-1133">Transmembrane helix</keyword>
<feature type="transmembrane region" description="Helical" evidence="1">
    <location>
        <begin position="693"/>
        <end position="716"/>
    </location>
</feature>
<keyword evidence="1" id="KW-0472">Membrane</keyword>
<dbReference type="Proteomes" id="UP000023152">
    <property type="component" value="Unassembled WGS sequence"/>
</dbReference>
<feature type="transmembrane region" description="Helical" evidence="1">
    <location>
        <begin position="555"/>
        <end position="576"/>
    </location>
</feature>
<comment type="caution">
    <text evidence="2">The sequence shown here is derived from an EMBL/GenBank/DDBJ whole genome shotgun (WGS) entry which is preliminary data.</text>
</comment>
<organism evidence="2 3">
    <name type="scientific">Reticulomyxa filosa</name>
    <dbReference type="NCBI Taxonomy" id="46433"/>
    <lineage>
        <taxon>Eukaryota</taxon>
        <taxon>Sar</taxon>
        <taxon>Rhizaria</taxon>
        <taxon>Retaria</taxon>
        <taxon>Foraminifera</taxon>
        <taxon>Monothalamids</taxon>
        <taxon>Reticulomyxidae</taxon>
        <taxon>Reticulomyxa</taxon>
    </lineage>
</organism>
<reference evidence="2 3" key="1">
    <citation type="journal article" date="2013" name="Curr. Biol.">
        <title>The Genome of the Foraminiferan Reticulomyxa filosa.</title>
        <authorList>
            <person name="Glockner G."/>
            <person name="Hulsmann N."/>
            <person name="Schleicher M."/>
            <person name="Noegel A.A."/>
            <person name="Eichinger L."/>
            <person name="Gallinger C."/>
            <person name="Pawlowski J."/>
            <person name="Sierra R."/>
            <person name="Euteneuer U."/>
            <person name="Pillet L."/>
            <person name="Moustafa A."/>
            <person name="Platzer M."/>
            <person name="Groth M."/>
            <person name="Szafranski K."/>
            <person name="Schliwa M."/>
        </authorList>
    </citation>
    <scope>NUCLEOTIDE SEQUENCE [LARGE SCALE GENOMIC DNA]</scope>
</reference>